<reference evidence="1 2" key="1">
    <citation type="submission" date="2019-08" db="EMBL/GenBank/DDBJ databases">
        <title>Genomic characterization of a novel candidate phylum (ARYD3) from a high temperature, high salinity tertiary oil reservoir in north central Oklahoma, USA.</title>
        <authorList>
            <person name="Youssef N.H."/>
            <person name="Yadav A."/>
            <person name="Elshahed M.S."/>
        </authorList>
    </citation>
    <scope>NUCLEOTIDE SEQUENCE [LARGE SCALE GENOMIC DNA]</scope>
    <source>
        <strain evidence="1">ARYD1</strain>
    </source>
</reference>
<feature type="non-terminal residue" evidence="1">
    <location>
        <position position="93"/>
    </location>
</feature>
<dbReference type="AlphaFoldDB" id="A0A5D0MKS2"/>
<gene>
    <name evidence="1" type="ORF">FXF49_08630</name>
</gene>
<dbReference type="EMBL" id="VSIV01000223">
    <property type="protein sequence ID" value="TYB32992.1"/>
    <property type="molecule type" value="Genomic_DNA"/>
</dbReference>
<evidence type="ECO:0000313" key="1">
    <source>
        <dbReference type="EMBL" id="TYB32992.1"/>
    </source>
</evidence>
<evidence type="ECO:0008006" key="3">
    <source>
        <dbReference type="Google" id="ProtNLM"/>
    </source>
</evidence>
<dbReference type="RefSeq" id="WP_303701499.1">
    <property type="nucleotide sequence ID" value="NZ_VSIV01000223.1"/>
</dbReference>
<proteinExistence type="predicted"/>
<sequence length="93" mass="10665">MNFVFKTSIFIFCISIFAGCTVKRTEDSLGRNAAGVSYFKDMIDNVSFENMESPQNFEKSFPKSELILNGVVIFKYKYVTRKVSDNVTNFSFD</sequence>
<dbReference type="PROSITE" id="PS51257">
    <property type="entry name" value="PROKAR_LIPOPROTEIN"/>
    <property type="match status" value="1"/>
</dbReference>
<protein>
    <recommendedName>
        <fullName evidence="3">Lipoprotein</fullName>
    </recommendedName>
</protein>
<accession>A0A5D0MKS2</accession>
<comment type="caution">
    <text evidence="1">The sequence shown here is derived from an EMBL/GenBank/DDBJ whole genome shotgun (WGS) entry which is preliminary data.</text>
</comment>
<dbReference type="Proteomes" id="UP000323337">
    <property type="component" value="Unassembled WGS sequence"/>
</dbReference>
<evidence type="ECO:0000313" key="2">
    <source>
        <dbReference type="Proteomes" id="UP000323337"/>
    </source>
</evidence>
<organism evidence="1 2">
    <name type="scientific">Flexistipes sinusarabici</name>
    <dbReference type="NCBI Taxonomy" id="2352"/>
    <lineage>
        <taxon>Bacteria</taxon>
        <taxon>Pseudomonadati</taxon>
        <taxon>Deferribacterota</taxon>
        <taxon>Deferribacteres</taxon>
        <taxon>Deferribacterales</taxon>
        <taxon>Flexistipitaceae</taxon>
        <taxon>Flexistipes</taxon>
    </lineage>
</organism>
<name>A0A5D0MKS2_FLESI</name>